<comment type="caution">
    <text evidence="7">The sequence shown here is derived from an EMBL/GenBank/DDBJ whole genome shotgun (WGS) entry which is preliminary data.</text>
</comment>
<dbReference type="Gene3D" id="2.40.50.230">
    <property type="entry name" value="Gp5 N-terminal domain"/>
    <property type="match status" value="1"/>
</dbReference>
<evidence type="ECO:0000256" key="4">
    <source>
        <dbReference type="SAM" id="MobiDB-lite"/>
    </source>
</evidence>
<dbReference type="NCBIfam" id="TIGR01646">
    <property type="entry name" value="vgr_GE"/>
    <property type="match status" value="1"/>
</dbReference>
<dbReference type="Gene3D" id="2.30.110.50">
    <property type="match status" value="2"/>
</dbReference>
<dbReference type="GO" id="GO:0005576">
    <property type="term" value="C:extracellular region"/>
    <property type="evidence" value="ECO:0007669"/>
    <property type="project" value="UniProtKB-SubCell"/>
</dbReference>
<feature type="region of interest" description="Disordered" evidence="4">
    <location>
        <begin position="862"/>
        <end position="883"/>
    </location>
</feature>
<dbReference type="PANTHER" id="PTHR32305:SF15">
    <property type="entry name" value="PROTEIN RHSA-RELATED"/>
    <property type="match status" value="1"/>
</dbReference>
<dbReference type="InterPro" id="IPR006533">
    <property type="entry name" value="T6SS_Vgr_RhsGE"/>
</dbReference>
<dbReference type="PANTHER" id="PTHR32305">
    <property type="match status" value="1"/>
</dbReference>
<comment type="subcellular location">
    <subcellularLocation>
        <location evidence="1">Secreted</location>
    </subcellularLocation>
</comment>
<evidence type="ECO:0000256" key="3">
    <source>
        <dbReference type="ARBA" id="ARBA00022525"/>
    </source>
</evidence>
<accession>A0A9X3XBE8</accession>
<keyword evidence="3" id="KW-0964">Secreted</keyword>
<feature type="domain" description="Gp5/Type VI secretion system Vgr protein OB-fold" evidence="5">
    <location>
        <begin position="519"/>
        <end position="587"/>
    </location>
</feature>
<evidence type="ECO:0000259" key="6">
    <source>
        <dbReference type="Pfam" id="PF22178"/>
    </source>
</evidence>
<dbReference type="SUPFAM" id="SSF69349">
    <property type="entry name" value="Phage fibre proteins"/>
    <property type="match status" value="1"/>
</dbReference>
<dbReference type="InterPro" id="IPR006531">
    <property type="entry name" value="Gp5/Vgr_OB"/>
</dbReference>
<dbReference type="NCBIfam" id="TIGR03361">
    <property type="entry name" value="VI_Rhs_Vgr"/>
    <property type="match status" value="1"/>
</dbReference>
<dbReference type="InterPro" id="IPR050708">
    <property type="entry name" value="T6SS_VgrG/RHS"/>
</dbReference>
<comment type="similarity">
    <text evidence="2">Belongs to the VgrG protein family.</text>
</comment>
<reference evidence="7 8" key="1">
    <citation type="submission" date="2021-04" db="EMBL/GenBank/DDBJ databases">
        <title>Genome analysis of Polyangium sp.</title>
        <authorList>
            <person name="Li Y."/>
            <person name="Wang J."/>
        </authorList>
    </citation>
    <scope>NUCLEOTIDE SEQUENCE [LARGE SCALE GENOMIC DNA]</scope>
    <source>
        <strain evidence="7 8">SDU14</strain>
    </source>
</reference>
<dbReference type="Pfam" id="PF05954">
    <property type="entry name" value="Phage_GPD"/>
    <property type="match status" value="2"/>
</dbReference>
<organism evidence="7 8">
    <name type="scientific">Polyangium jinanense</name>
    <dbReference type="NCBI Taxonomy" id="2829994"/>
    <lineage>
        <taxon>Bacteria</taxon>
        <taxon>Pseudomonadati</taxon>
        <taxon>Myxococcota</taxon>
        <taxon>Polyangia</taxon>
        <taxon>Polyangiales</taxon>
        <taxon>Polyangiaceae</taxon>
        <taxon>Polyangium</taxon>
    </lineage>
</organism>
<dbReference type="SUPFAM" id="SSF69255">
    <property type="entry name" value="gp5 N-terminal domain-like"/>
    <property type="match status" value="1"/>
</dbReference>
<evidence type="ECO:0000256" key="2">
    <source>
        <dbReference type="ARBA" id="ARBA00005558"/>
    </source>
</evidence>
<dbReference type="Pfam" id="PF22178">
    <property type="entry name" value="Gp5_trimer_C"/>
    <property type="match status" value="1"/>
</dbReference>
<dbReference type="Gene3D" id="3.55.50.10">
    <property type="entry name" value="Baseplate protein-like domains"/>
    <property type="match status" value="1"/>
</dbReference>
<sequence>MNIHAKDPGLDPHTSVIVRTDIMSLSATFGVEGGASRPSGEPFQLLVFPFPFNHFTVRSFRGREELSGIYSFDVVVTGPDIGEGTVERLSLGQRALLVLRAGKAPRVFHGIVASVRHEGLRGAHGASQVRMRLVSRLWLLKHRRRSRIFQNQRIDRILAQVLGEANIDARFLLRGEHPIREYCTQYEETDYQFVRRITAEAGIFFHYAQPSAIVEEALAAASDAIGGAAAGLLGYAASAMAAKVFTGETVVFADDASAYPPIDDGDRIGAVVSALGVPTSASTEVGGVSMSIGLEAPVLHYLSIEGTSTAAFDKVTRFEPVSRVRTNTAVYRDYDPERPLALITTRAVHERDEGAVLQVSASASSGSDGAFRASASVNVPTEAISSLIAAPELEHYEHHAPFLFPKWRHAEHEPALILRQKRRRAHTAEGESTCQALAVGHRFRLEDHPAHHLNRGYVVTSVKHEGWATPQAAHKEIFRNTFSAAPEDVTMCPPRPKRRSVLVALTATVVGPASEEIHTDPLGQIKVHFHWDREGQGSADSSCWVRTMQAWGGAGWGTQFIPRVGMEVVVTFEGGDPDKPMVLGCLFNGTHPPSFRLPADKTRSGIRTQSSPGANGFNELSFEDKVGSEQIYVHAQRDLDEVVERNHTLAVQGDESTRVNGDRREEILGDATSRIGGRREVTVEGDSASQVRGNRIDVTSGHEDRRVSGDLTTRLEGRERRQVTGNADLTYGDDLTTKIHGCETKVVGRHDAERSYLLHVEGVAKFGSTGAMEITTDKELVLRCGKSSVRITADGIELSTPSLRVKGGTSGLSMADEGVQMNTENALAQLLGGKVVLKTQGGASIAMGSEVKLDGARILLNSPEQAKDSPPREPEPTTTLSLVDQDGHPLAYQRYLIILDDGSEQSGILDKDGRAEVSAKASGRIVFPDLSKVEMA</sequence>
<dbReference type="InterPro" id="IPR037026">
    <property type="entry name" value="Vgr_OB-fold_dom_sf"/>
</dbReference>
<evidence type="ECO:0000313" key="8">
    <source>
        <dbReference type="Proteomes" id="UP001151081"/>
    </source>
</evidence>
<dbReference type="AlphaFoldDB" id="A0A9X3XBE8"/>
<dbReference type="SUPFAM" id="SSF69279">
    <property type="entry name" value="Phage tail proteins"/>
    <property type="match status" value="2"/>
</dbReference>
<dbReference type="Pfam" id="PF04717">
    <property type="entry name" value="Phage_base_V"/>
    <property type="match status" value="1"/>
</dbReference>
<dbReference type="Proteomes" id="UP001151081">
    <property type="component" value="Unassembled WGS sequence"/>
</dbReference>
<evidence type="ECO:0000313" key="7">
    <source>
        <dbReference type="EMBL" id="MDC3986235.1"/>
    </source>
</evidence>
<keyword evidence="8" id="KW-1185">Reference proteome</keyword>
<dbReference type="InterPro" id="IPR054030">
    <property type="entry name" value="Gp5_Vgr_C"/>
</dbReference>
<feature type="domain" description="Gp5/Type VI secretion system Vgr C-terminal trimerisation" evidence="6">
    <location>
        <begin position="604"/>
        <end position="695"/>
    </location>
</feature>
<proteinExistence type="inferred from homology"/>
<protein>
    <submittedName>
        <fullName evidence="7">Type VI secretion system tip protein VgrG</fullName>
    </submittedName>
</protein>
<dbReference type="RefSeq" id="WP_272459396.1">
    <property type="nucleotide sequence ID" value="NZ_JAGTJJ010000036.1"/>
</dbReference>
<evidence type="ECO:0000256" key="1">
    <source>
        <dbReference type="ARBA" id="ARBA00004613"/>
    </source>
</evidence>
<name>A0A9X3XBE8_9BACT</name>
<gene>
    <name evidence="7" type="primary">tssI</name>
    <name evidence="7" type="ORF">KEG57_37500</name>
</gene>
<dbReference type="EMBL" id="JAGTJJ010000036">
    <property type="protein sequence ID" value="MDC3986235.1"/>
    <property type="molecule type" value="Genomic_DNA"/>
</dbReference>
<feature type="compositionally biased region" description="Basic and acidic residues" evidence="4">
    <location>
        <begin position="865"/>
        <end position="875"/>
    </location>
</feature>
<dbReference type="InterPro" id="IPR017847">
    <property type="entry name" value="T6SS_RhsGE_Vgr_subset"/>
</dbReference>
<evidence type="ECO:0000259" key="5">
    <source>
        <dbReference type="Pfam" id="PF04717"/>
    </source>
</evidence>